<gene>
    <name evidence="3" type="primary">cheB</name>
    <name evidence="9" type="ORF">E6K79_00810</name>
</gene>
<dbReference type="PROSITE" id="PS50110">
    <property type="entry name" value="RESPONSE_REGULATORY"/>
    <property type="match status" value="1"/>
</dbReference>
<feature type="active site" evidence="3 4">
    <location>
        <position position="303"/>
    </location>
</feature>
<evidence type="ECO:0000256" key="5">
    <source>
        <dbReference type="PROSITE-ProRule" id="PRU00169"/>
    </source>
</evidence>
<dbReference type="InterPro" id="IPR035909">
    <property type="entry name" value="CheB_C"/>
</dbReference>
<comment type="catalytic activity">
    <reaction evidence="2 3">
        <text>[protein]-L-glutamate 5-O-methyl ester + H2O = L-glutamyl-[protein] + methanol + H(+)</text>
        <dbReference type="Rhea" id="RHEA:23236"/>
        <dbReference type="Rhea" id="RHEA-COMP:10208"/>
        <dbReference type="Rhea" id="RHEA-COMP:10311"/>
        <dbReference type="ChEBI" id="CHEBI:15377"/>
        <dbReference type="ChEBI" id="CHEBI:15378"/>
        <dbReference type="ChEBI" id="CHEBI:17790"/>
        <dbReference type="ChEBI" id="CHEBI:29973"/>
        <dbReference type="ChEBI" id="CHEBI:82795"/>
        <dbReference type="EC" id="3.1.1.61"/>
    </reaction>
</comment>
<evidence type="ECO:0000259" key="7">
    <source>
        <dbReference type="PROSITE" id="PS50110"/>
    </source>
</evidence>
<dbReference type="NCBIfam" id="NF001965">
    <property type="entry name" value="PRK00742.1"/>
    <property type="match status" value="1"/>
</dbReference>
<feature type="active site" evidence="3 4">
    <location>
        <position position="207"/>
    </location>
</feature>
<comment type="function">
    <text evidence="3">Involved in chemotaxis. Part of a chemotaxis signal transduction system that modulates chemotaxis in response to various stimuli. Catalyzes the demethylation of specific methylglutamate residues introduced into the chemoreceptors (methyl-accepting chemotaxis proteins or MCP) by CheR. Also mediates the irreversible deamidation of specific glutamine residues to glutamic acid.</text>
</comment>
<dbReference type="AlphaFoldDB" id="A0A538TTZ3"/>
<sequence>MRRIRVLVVDDVSMVRRLVVDALSDPEIQVVGVAANGREALEKIPVVHPDLLVLDYEMPEMDGLETLIEVRKGYPSIRVIIFSSHTRHGAKLTLDALWLGADDYVAKGQADNATAATQLIRTQLLPKIKALCPRPEDAGGAATETAGERRAPDMRATPRPAARRTAIAPVRAEIVAIGASTGGPKALATLFEALPSDFPLPIVIVQHMPPLFTRHLAERLGTRTSLRCAEGVEGAALGAGQIWIAPGNHHMILERDRTEIRIRLTSDPPVHSVRPAVDPLFRSVAEIYGPAALGVVLTGMGHDGYQGCERIRDLGGAVLVQDEASSVVWGMPGIVARSGLADKIAPLDEIAGEIVRHASIGTRRKAPVG</sequence>
<evidence type="ECO:0000256" key="6">
    <source>
        <dbReference type="SAM" id="MobiDB-lite"/>
    </source>
</evidence>
<dbReference type="GO" id="GO:0050568">
    <property type="term" value="F:protein-glutamine glutaminase activity"/>
    <property type="evidence" value="ECO:0007669"/>
    <property type="project" value="UniProtKB-UniRule"/>
</dbReference>
<accession>A0A538TTZ3</accession>
<evidence type="ECO:0000256" key="2">
    <source>
        <dbReference type="ARBA" id="ARBA00048267"/>
    </source>
</evidence>
<feature type="active site" evidence="3 4">
    <location>
        <position position="180"/>
    </location>
</feature>
<dbReference type="GO" id="GO:0005737">
    <property type="term" value="C:cytoplasm"/>
    <property type="evidence" value="ECO:0007669"/>
    <property type="project" value="UniProtKB-SubCell"/>
</dbReference>
<feature type="domain" description="Response regulatory" evidence="7">
    <location>
        <begin position="5"/>
        <end position="122"/>
    </location>
</feature>
<comment type="similarity">
    <text evidence="3">Belongs to the CheB family.</text>
</comment>
<evidence type="ECO:0000259" key="8">
    <source>
        <dbReference type="PROSITE" id="PS50122"/>
    </source>
</evidence>
<dbReference type="EC" id="3.1.1.61" evidence="3"/>
<proteinExistence type="inferred from homology"/>
<dbReference type="PANTHER" id="PTHR42872:SF3">
    <property type="entry name" value="PROTEIN-GLUTAMATE METHYLESTERASE_PROTEIN-GLUTAMINE GLUTAMINASE 1"/>
    <property type="match status" value="1"/>
</dbReference>
<evidence type="ECO:0000313" key="10">
    <source>
        <dbReference type="Proteomes" id="UP000317691"/>
    </source>
</evidence>
<comment type="caution">
    <text evidence="9">The sequence shown here is derived from an EMBL/GenBank/DDBJ whole genome shotgun (WGS) entry which is preliminary data.</text>
</comment>
<dbReference type="PROSITE" id="PS50122">
    <property type="entry name" value="CHEB"/>
    <property type="match status" value="1"/>
</dbReference>
<feature type="modified residue" description="4-aspartylphosphate" evidence="3 5">
    <location>
        <position position="55"/>
    </location>
</feature>
<dbReference type="EMBL" id="VBOZ01000004">
    <property type="protein sequence ID" value="TMQ67100.1"/>
    <property type="molecule type" value="Genomic_DNA"/>
</dbReference>
<comment type="PTM">
    <text evidence="3">Phosphorylated by CheA. Phosphorylation of the N-terminal regulatory domain activates the methylesterase activity.</text>
</comment>
<dbReference type="Proteomes" id="UP000317691">
    <property type="component" value="Unassembled WGS sequence"/>
</dbReference>
<comment type="domain">
    <text evidence="3">Contains a C-terminal catalytic domain, and an N-terminal region which modulates catalytic activity.</text>
</comment>
<dbReference type="CDD" id="cd17541">
    <property type="entry name" value="REC_CheB-like"/>
    <property type="match status" value="1"/>
</dbReference>
<protein>
    <recommendedName>
        <fullName evidence="3">Protein-glutamate methylesterase/protein-glutamine glutaminase</fullName>
        <ecNumber evidence="3">3.1.1.61</ecNumber>
        <ecNumber evidence="3">3.5.1.44</ecNumber>
    </recommendedName>
</protein>
<keyword evidence="3 5" id="KW-0597">Phosphoprotein</keyword>
<evidence type="ECO:0000313" key="9">
    <source>
        <dbReference type="EMBL" id="TMQ67100.1"/>
    </source>
</evidence>
<comment type="subcellular location">
    <subcellularLocation>
        <location evidence="3">Cytoplasm</location>
    </subcellularLocation>
</comment>
<dbReference type="SUPFAM" id="SSF52172">
    <property type="entry name" value="CheY-like"/>
    <property type="match status" value="1"/>
</dbReference>
<dbReference type="PANTHER" id="PTHR42872">
    <property type="entry name" value="PROTEIN-GLUTAMATE METHYLESTERASE/PROTEIN-GLUTAMINE GLUTAMINASE"/>
    <property type="match status" value="1"/>
</dbReference>
<dbReference type="SMART" id="SM00448">
    <property type="entry name" value="REC"/>
    <property type="match status" value="1"/>
</dbReference>
<keyword evidence="3" id="KW-0963">Cytoplasm</keyword>
<dbReference type="EC" id="3.5.1.44" evidence="3"/>
<dbReference type="InterPro" id="IPR001789">
    <property type="entry name" value="Sig_transdc_resp-reg_receiver"/>
</dbReference>
<dbReference type="HAMAP" id="MF_00099">
    <property type="entry name" value="CheB_chemtxs"/>
    <property type="match status" value="1"/>
</dbReference>
<keyword evidence="3 4" id="KW-0145">Chemotaxis</keyword>
<dbReference type="InterPro" id="IPR008248">
    <property type="entry name" value="CheB-like"/>
</dbReference>
<evidence type="ECO:0000256" key="3">
    <source>
        <dbReference type="HAMAP-Rule" id="MF_00099"/>
    </source>
</evidence>
<keyword evidence="1 3" id="KW-0378">Hydrolase</keyword>
<dbReference type="Pfam" id="PF00072">
    <property type="entry name" value="Response_reg"/>
    <property type="match status" value="1"/>
</dbReference>
<comment type="catalytic activity">
    <reaction evidence="3">
        <text>L-glutaminyl-[protein] + H2O = L-glutamyl-[protein] + NH4(+)</text>
        <dbReference type="Rhea" id="RHEA:16441"/>
        <dbReference type="Rhea" id="RHEA-COMP:10207"/>
        <dbReference type="Rhea" id="RHEA-COMP:10208"/>
        <dbReference type="ChEBI" id="CHEBI:15377"/>
        <dbReference type="ChEBI" id="CHEBI:28938"/>
        <dbReference type="ChEBI" id="CHEBI:29973"/>
        <dbReference type="ChEBI" id="CHEBI:30011"/>
        <dbReference type="EC" id="3.5.1.44"/>
    </reaction>
</comment>
<dbReference type="InterPro" id="IPR000673">
    <property type="entry name" value="Sig_transdc_resp-reg_Me-estase"/>
</dbReference>
<dbReference type="PIRSF" id="PIRSF000876">
    <property type="entry name" value="RR_chemtxs_CheB"/>
    <property type="match status" value="1"/>
</dbReference>
<reference evidence="9 10" key="1">
    <citation type="journal article" date="2019" name="Nat. Microbiol.">
        <title>Mediterranean grassland soil C-N compound turnover is dependent on rainfall and depth, and is mediated by genomically divergent microorganisms.</title>
        <authorList>
            <person name="Diamond S."/>
            <person name="Andeer P.F."/>
            <person name="Li Z."/>
            <person name="Crits-Christoph A."/>
            <person name="Burstein D."/>
            <person name="Anantharaman K."/>
            <person name="Lane K.R."/>
            <person name="Thomas B.C."/>
            <person name="Pan C."/>
            <person name="Northen T.R."/>
            <person name="Banfield J.F."/>
        </authorList>
    </citation>
    <scope>NUCLEOTIDE SEQUENCE [LARGE SCALE GENOMIC DNA]</scope>
    <source>
        <strain evidence="9">WS_9</strain>
    </source>
</reference>
<dbReference type="GO" id="GO:0008984">
    <property type="term" value="F:protein-glutamate methylesterase activity"/>
    <property type="evidence" value="ECO:0007669"/>
    <property type="project" value="UniProtKB-UniRule"/>
</dbReference>
<evidence type="ECO:0000256" key="1">
    <source>
        <dbReference type="ARBA" id="ARBA00022801"/>
    </source>
</evidence>
<organism evidence="9 10">
    <name type="scientific">Eiseniibacteriota bacterium</name>
    <dbReference type="NCBI Taxonomy" id="2212470"/>
    <lineage>
        <taxon>Bacteria</taxon>
        <taxon>Candidatus Eiseniibacteriota</taxon>
    </lineage>
</organism>
<name>A0A538TTZ3_UNCEI</name>
<dbReference type="Pfam" id="PF01339">
    <property type="entry name" value="CheB_methylest"/>
    <property type="match status" value="1"/>
</dbReference>
<feature type="domain" description="CheB-type methylesterase" evidence="8">
    <location>
        <begin position="169"/>
        <end position="361"/>
    </location>
</feature>
<dbReference type="Gene3D" id="3.40.50.2300">
    <property type="match status" value="1"/>
</dbReference>
<dbReference type="GO" id="GO:0006935">
    <property type="term" value="P:chemotaxis"/>
    <property type="evidence" value="ECO:0007669"/>
    <property type="project" value="UniProtKB-UniRule"/>
</dbReference>
<dbReference type="InterPro" id="IPR011006">
    <property type="entry name" value="CheY-like_superfamily"/>
</dbReference>
<feature type="compositionally biased region" description="Low complexity" evidence="6">
    <location>
        <begin position="154"/>
        <end position="163"/>
    </location>
</feature>
<dbReference type="SUPFAM" id="SSF52738">
    <property type="entry name" value="Methylesterase CheB, C-terminal domain"/>
    <property type="match status" value="1"/>
</dbReference>
<dbReference type="CDD" id="cd16432">
    <property type="entry name" value="CheB_Rec"/>
    <property type="match status" value="1"/>
</dbReference>
<dbReference type="Gene3D" id="3.40.50.180">
    <property type="entry name" value="Methylesterase CheB, C-terminal domain"/>
    <property type="match status" value="1"/>
</dbReference>
<evidence type="ECO:0000256" key="4">
    <source>
        <dbReference type="PROSITE-ProRule" id="PRU00050"/>
    </source>
</evidence>
<feature type="region of interest" description="Disordered" evidence="6">
    <location>
        <begin position="135"/>
        <end position="163"/>
    </location>
</feature>
<dbReference type="GO" id="GO:0000156">
    <property type="term" value="F:phosphorelay response regulator activity"/>
    <property type="evidence" value="ECO:0007669"/>
    <property type="project" value="InterPro"/>
</dbReference>